<feature type="transmembrane region" description="Helical" evidence="7">
    <location>
        <begin position="79"/>
        <end position="105"/>
    </location>
</feature>
<feature type="transmembrane region" description="Helical" evidence="7">
    <location>
        <begin position="126"/>
        <end position="154"/>
    </location>
</feature>
<comment type="caution">
    <text evidence="9">The sequence shown here is derived from an EMBL/GenBank/DDBJ whole genome shotgun (WGS) entry which is preliminary data.</text>
</comment>
<reference evidence="9" key="1">
    <citation type="journal article" date="2014" name="Int. J. Syst. Evol. Microbiol.">
        <title>Complete genome sequence of Corynebacterium casei LMG S-19264T (=DSM 44701T), isolated from a smear-ripened cheese.</title>
        <authorList>
            <consortium name="US DOE Joint Genome Institute (JGI-PGF)"/>
            <person name="Walter F."/>
            <person name="Albersmeier A."/>
            <person name="Kalinowski J."/>
            <person name="Ruckert C."/>
        </authorList>
    </citation>
    <scope>NUCLEOTIDE SEQUENCE</scope>
    <source>
        <strain evidence="9">JCM 4059</strain>
    </source>
</reference>
<keyword evidence="3 7" id="KW-0812">Transmembrane</keyword>
<evidence type="ECO:0000313" key="9">
    <source>
        <dbReference type="EMBL" id="GHF24677.1"/>
    </source>
</evidence>
<evidence type="ECO:0000256" key="4">
    <source>
        <dbReference type="ARBA" id="ARBA00022989"/>
    </source>
</evidence>
<evidence type="ECO:0000313" key="10">
    <source>
        <dbReference type="Proteomes" id="UP000638313"/>
    </source>
</evidence>
<dbReference type="RefSeq" id="WP_190127367.1">
    <property type="nucleotide sequence ID" value="NZ_BNBD01000001.1"/>
</dbReference>
<dbReference type="Pfam" id="PF02687">
    <property type="entry name" value="FtsX"/>
    <property type="match status" value="2"/>
</dbReference>
<gene>
    <name evidence="9" type="ORF">GCM10010218_01560</name>
</gene>
<evidence type="ECO:0000256" key="6">
    <source>
        <dbReference type="ARBA" id="ARBA00038076"/>
    </source>
</evidence>
<evidence type="ECO:0000256" key="7">
    <source>
        <dbReference type="SAM" id="Phobius"/>
    </source>
</evidence>
<organism evidence="9 10">
    <name type="scientific">Streptomyces mashuensis</name>
    <dbReference type="NCBI Taxonomy" id="33904"/>
    <lineage>
        <taxon>Bacteria</taxon>
        <taxon>Bacillati</taxon>
        <taxon>Actinomycetota</taxon>
        <taxon>Actinomycetes</taxon>
        <taxon>Kitasatosporales</taxon>
        <taxon>Streptomycetaceae</taxon>
        <taxon>Streptomyces</taxon>
    </lineage>
</organism>
<dbReference type="InterPro" id="IPR003838">
    <property type="entry name" value="ABC3_permease_C"/>
</dbReference>
<feature type="transmembrane region" description="Helical" evidence="7">
    <location>
        <begin position="174"/>
        <end position="194"/>
    </location>
</feature>
<dbReference type="PANTHER" id="PTHR30572:SF4">
    <property type="entry name" value="ABC TRANSPORTER PERMEASE YTRF"/>
    <property type="match status" value="1"/>
</dbReference>
<feature type="transmembrane region" description="Helical" evidence="7">
    <location>
        <begin position="580"/>
        <end position="606"/>
    </location>
</feature>
<feature type="transmembrane region" description="Helical" evidence="7">
    <location>
        <begin position="532"/>
        <end position="559"/>
    </location>
</feature>
<dbReference type="GO" id="GO:0022857">
    <property type="term" value="F:transmembrane transporter activity"/>
    <property type="evidence" value="ECO:0007669"/>
    <property type="project" value="TreeGrafter"/>
</dbReference>
<evidence type="ECO:0000256" key="3">
    <source>
        <dbReference type="ARBA" id="ARBA00022692"/>
    </source>
</evidence>
<feature type="transmembrane region" description="Helical" evidence="7">
    <location>
        <begin position="250"/>
        <end position="270"/>
    </location>
</feature>
<accession>A0A919ATS4</accession>
<dbReference type="AlphaFoldDB" id="A0A919ATS4"/>
<feature type="transmembrane region" description="Helical" evidence="7">
    <location>
        <begin position="626"/>
        <end position="646"/>
    </location>
</feature>
<keyword evidence="10" id="KW-1185">Reference proteome</keyword>
<dbReference type="GO" id="GO:0005886">
    <property type="term" value="C:plasma membrane"/>
    <property type="evidence" value="ECO:0007669"/>
    <property type="project" value="UniProtKB-SubCell"/>
</dbReference>
<evidence type="ECO:0000259" key="8">
    <source>
        <dbReference type="Pfam" id="PF02687"/>
    </source>
</evidence>
<comment type="similarity">
    <text evidence="6">Belongs to the ABC-4 integral membrane protein family.</text>
</comment>
<dbReference type="EMBL" id="BNBD01000001">
    <property type="protein sequence ID" value="GHF24677.1"/>
    <property type="molecule type" value="Genomic_DNA"/>
</dbReference>
<dbReference type="PANTHER" id="PTHR30572">
    <property type="entry name" value="MEMBRANE COMPONENT OF TRANSPORTER-RELATED"/>
    <property type="match status" value="1"/>
</dbReference>
<proteinExistence type="inferred from homology"/>
<reference evidence="9" key="2">
    <citation type="submission" date="2020-09" db="EMBL/GenBank/DDBJ databases">
        <authorList>
            <person name="Sun Q."/>
            <person name="Ohkuma M."/>
        </authorList>
    </citation>
    <scope>NUCLEOTIDE SEQUENCE</scope>
    <source>
        <strain evidence="9">JCM 4059</strain>
    </source>
</reference>
<sequence>MWRLSLRSVRHHAPLFAGTFVALTLGVTLIAVSAAALAATWSVPTPSGAGLPSVTLTDGEGTRHTLVTGAPDLGGIQTVLVMAGVVAAFVTVFVIAGTCALGVALRRQDMGLLRLIGAGGPQVRRMVVGECLAVAVPAAALGCLLAAAATPWAVDALNGTGLAPVDLHPGPLGGPLLFAAGGGLAIAVLGALAASRRASRVRPTEALREAALDSAGITGGRAALGVLMLLAGTAMVALAPGAGAEGAVPLALFGSLALTLAASALGPLYLPRLARLVAAPLKRTRTVSGRLALEAVGSARLRTASLVGPVLSIVAVVGVFTSVMATTGSTVEADDRARTTGQLVVEPASGAGDTLDAGVLARLRQAPGVRAVSAPAPVDLAVAGPYSAWQDEGAVADLPALTRTHRVDVVEGTVRALGPGTVAVSKEFADWYGYHAGGRLTYGLYGGRPASARIVAVLDGGSAVPHVVLPPSVTGAAAPERATVLLGAVPDGGTAAAARELARYLGTDRVTVTPTGDWFAHHASSQDRLNRLVLLVLAGPASAYALIAVASTSVMSYSRRGREVAGMRLVGVSREQVRRMALWEAGITTALAAALAAVPVAVGLVAYRSALAATYGTVAVSVPWGVLAGLVAACLAVAGGTGLIAAQRLLAQREVAAVTARQ</sequence>
<dbReference type="Proteomes" id="UP000638313">
    <property type="component" value="Unassembled WGS sequence"/>
</dbReference>
<dbReference type="InterPro" id="IPR050250">
    <property type="entry name" value="Macrolide_Exporter_MacB"/>
</dbReference>
<keyword evidence="4 7" id="KW-1133">Transmembrane helix</keyword>
<feature type="domain" description="ABC3 transporter permease C-terminal" evidence="8">
    <location>
        <begin position="543"/>
        <end position="650"/>
    </location>
</feature>
<comment type="subcellular location">
    <subcellularLocation>
        <location evidence="1">Cell membrane</location>
        <topology evidence="1">Multi-pass membrane protein</topology>
    </subcellularLocation>
</comment>
<evidence type="ECO:0000256" key="1">
    <source>
        <dbReference type="ARBA" id="ARBA00004651"/>
    </source>
</evidence>
<feature type="domain" description="ABC3 transporter permease C-terminal" evidence="8">
    <location>
        <begin position="82"/>
        <end position="201"/>
    </location>
</feature>
<keyword evidence="5 7" id="KW-0472">Membrane</keyword>
<feature type="transmembrane region" description="Helical" evidence="7">
    <location>
        <begin position="306"/>
        <end position="325"/>
    </location>
</feature>
<feature type="transmembrane region" description="Helical" evidence="7">
    <location>
        <begin position="215"/>
        <end position="238"/>
    </location>
</feature>
<keyword evidence="2" id="KW-1003">Cell membrane</keyword>
<protein>
    <submittedName>
        <fullName evidence="9">ABC transporter permease</fullName>
    </submittedName>
</protein>
<evidence type="ECO:0000256" key="2">
    <source>
        <dbReference type="ARBA" id="ARBA00022475"/>
    </source>
</evidence>
<evidence type="ECO:0000256" key="5">
    <source>
        <dbReference type="ARBA" id="ARBA00023136"/>
    </source>
</evidence>
<name>A0A919ATS4_9ACTN</name>